<evidence type="ECO:0000256" key="1">
    <source>
        <dbReference type="ARBA" id="ARBA00001933"/>
    </source>
</evidence>
<keyword evidence="5" id="KW-0663">Pyridoxal phosphate</keyword>
<dbReference type="PANTHER" id="PTHR43795:SF32">
    <property type="entry name" value="AMINOTRANSFERASE GLII-RELATED"/>
    <property type="match status" value="1"/>
</dbReference>
<comment type="cofactor">
    <cofactor evidence="1">
        <name>pyridoxal 5'-phosphate</name>
        <dbReference type="ChEBI" id="CHEBI:597326"/>
    </cofactor>
</comment>
<dbReference type="InterPro" id="IPR004839">
    <property type="entry name" value="Aminotransferase_I/II_large"/>
</dbReference>
<dbReference type="InterPro" id="IPR015421">
    <property type="entry name" value="PyrdxlP-dep_Trfase_major"/>
</dbReference>
<dbReference type="CDD" id="cd00609">
    <property type="entry name" value="AAT_like"/>
    <property type="match status" value="1"/>
</dbReference>
<dbReference type="Gene3D" id="3.40.640.10">
    <property type="entry name" value="Type I PLP-dependent aspartate aminotransferase-like (Major domain)"/>
    <property type="match status" value="1"/>
</dbReference>
<dbReference type="GO" id="GO:0030170">
    <property type="term" value="F:pyridoxal phosphate binding"/>
    <property type="evidence" value="ECO:0007669"/>
    <property type="project" value="InterPro"/>
</dbReference>
<evidence type="ECO:0000313" key="8">
    <source>
        <dbReference type="Proteomes" id="UP000800092"/>
    </source>
</evidence>
<feature type="domain" description="Aminotransferase class I/classII large" evidence="6">
    <location>
        <begin position="57"/>
        <end position="425"/>
    </location>
</feature>
<protein>
    <submittedName>
        <fullName evidence="7">PLP-dependent transferase</fullName>
    </submittedName>
</protein>
<dbReference type="Gene3D" id="3.90.1150.10">
    <property type="entry name" value="Aspartate Aminotransferase, domain 1"/>
    <property type="match status" value="1"/>
</dbReference>
<dbReference type="EMBL" id="ML991792">
    <property type="protein sequence ID" value="KAF2235237.1"/>
    <property type="molecule type" value="Genomic_DNA"/>
</dbReference>
<dbReference type="InterPro" id="IPR050478">
    <property type="entry name" value="Ethylene_sulfur-biosynth"/>
</dbReference>
<dbReference type="GO" id="GO:0008483">
    <property type="term" value="F:transaminase activity"/>
    <property type="evidence" value="ECO:0007669"/>
    <property type="project" value="UniProtKB-KW"/>
</dbReference>
<keyword evidence="8" id="KW-1185">Reference proteome</keyword>
<comment type="similarity">
    <text evidence="2">Belongs to the class-I pyridoxal-phosphate-dependent aminotransferase family.</text>
</comment>
<dbReference type="GO" id="GO:0006520">
    <property type="term" value="P:amino acid metabolic process"/>
    <property type="evidence" value="ECO:0007669"/>
    <property type="project" value="TreeGrafter"/>
</dbReference>
<dbReference type="OrthoDB" id="7042322at2759"/>
<dbReference type="InterPro" id="IPR015422">
    <property type="entry name" value="PyrdxlP-dep_Trfase_small"/>
</dbReference>
<keyword evidence="3" id="KW-0032">Aminotransferase</keyword>
<dbReference type="InterPro" id="IPR015424">
    <property type="entry name" value="PyrdxlP-dep_Trfase"/>
</dbReference>
<proteinExistence type="inferred from homology"/>
<sequence length="498" mass="55024">MLSRRCRHANDTTIPRILSDRTVMSSGNDTIDLSTAENWLMRREILVRLSKPDALLTLAEKDLSYSSSIGGPLSTRTALAQLLNSYFDPAYPVAPEHVVLSAGGSAALDALIEQICDPGDAILLETPYWSGLDICLSKNEVKVVKVRTDGDAKLEREKTLDPYNRCNIEQEQTKSLMIAYETALRLSREAGMKIRALLCCNPTNPIGQCYTKAGLQALVAFCARENLHFISDEVYALSVYRPGSRFVSALSISGEDSLENRSKFEGRIHVIYSLSKDFGCSGIRLGALITQSAPQVYLACALALTNQVSVFTSHLATTALLPSVTLAPFLATNTLRLRATCAVVELFLRKHAIPYTPPEAGIYISAKLCRRRDCTEARERELLLKMKDKNVCVVPGKAYHFTEPGWFRIVFSFPKQIVDDGLQRILDAMRDAGEAAGEIALGERDGKDNKIDIFSSNDGVCNTKLEYELGASRLGAPSSALKRKRSKEYLAREEQRID</sequence>
<keyword evidence="4 7" id="KW-0808">Transferase</keyword>
<dbReference type="Pfam" id="PF00155">
    <property type="entry name" value="Aminotran_1_2"/>
    <property type="match status" value="1"/>
</dbReference>
<reference evidence="7" key="1">
    <citation type="journal article" date="2020" name="Stud. Mycol.">
        <title>101 Dothideomycetes genomes: a test case for predicting lifestyles and emergence of pathogens.</title>
        <authorList>
            <person name="Haridas S."/>
            <person name="Albert R."/>
            <person name="Binder M."/>
            <person name="Bloem J."/>
            <person name="Labutti K."/>
            <person name="Salamov A."/>
            <person name="Andreopoulos B."/>
            <person name="Baker S."/>
            <person name="Barry K."/>
            <person name="Bills G."/>
            <person name="Bluhm B."/>
            <person name="Cannon C."/>
            <person name="Castanera R."/>
            <person name="Culley D."/>
            <person name="Daum C."/>
            <person name="Ezra D."/>
            <person name="Gonzalez J."/>
            <person name="Henrissat B."/>
            <person name="Kuo A."/>
            <person name="Liang C."/>
            <person name="Lipzen A."/>
            <person name="Lutzoni F."/>
            <person name="Magnuson J."/>
            <person name="Mondo S."/>
            <person name="Nolan M."/>
            <person name="Ohm R."/>
            <person name="Pangilinan J."/>
            <person name="Park H.-J."/>
            <person name="Ramirez L."/>
            <person name="Alfaro M."/>
            <person name="Sun H."/>
            <person name="Tritt A."/>
            <person name="Yoshinaga Y."/>
            <person name="Zwiers L.-H."/>
            <person name="Turgeon B."/>
            <person name="Goodwin S."/>
            <person name="Spatafora J."/>
            <person name="Crous P."/>
            <person name="Grigoriev I."/>
        </authorList>
    </citation>
    <scope>NUCLEOTIDE SEQUENCE</scope>
    <source>
        <strain evidence="7">Tuck. ex Michener</strain>
    </source>
</reference>
<evidence type="ECO:0000313" key="7">
    <source>
        <dbReference type="EMBL" id="KAF2235237.1"/>
    </source>
</evidence>
<evidence type="ECO:0000256" key="2">
    <source>
        <dbReference type="ARBA" id="ARBA00007441"/>
    </source>
</evidence>
<dbReference type="Proteomes" id="UP000800092">
    <property type="component" value="Unassembled WGS sequence"/>
</dbReference>
<dbReference type="AlphaFoldDB" id="A0A6A6HB20"/>
<evidence type="ECO:0000256" key="5">
    <source>
        <dbReference type="ARBA" id="ARBA00022898"/>
    </source>
</evidence>
<name>A0A6A6HB20_VIRVR</name>
<evidence type="ECO:0000256" key="3">
    <source>
        <dbReference type="ARBA" id="ARBA00022576"/>
    </source>
</evidence>
<evidence type="ECO:0000256" key="4">
    <source>
        <dbReference type="ARBA" id="ARBA00022679"/>
    </source>
</evidence>
<accession>A0A6A6HB20</accession>
<gene>
    <name evidence="7" type="ORF">EV356DRAFT_500444</name>
</gene>
<organism evidence="7 8">
    <name type="scientific">Viridothelium virens</name>
    <name type="common">Speckled blister lichen</name>
    <name type="synonym">Trypethelium virens</name>
    <dbReference type="NCBI Taxonomy" id="1048519"/>
    <lineage>
        <taxon>Eukaryota</taxon>
        <taxon>Fungi</taxon>
        <taxon>Dikarya</taxon>
        <taxon>Ascomycota</taxon>
        <taxon>Pezizomycotina</taxon>
        <taxon>Dothideomycetes</taxon>
        <taxon>Dothideomycetes incertae sedis</taxon>
        <taxon>Trypetheliales</taxon>
        <taxon>Trypetheliaceae</taxon>
        <taxon>Viridothelium</taxon>
    </lineage>
</organism>
<dbReference type="PANTHER" id="PTHR43795">
    <property type="entry name" value="BIFUNCTIONAL ASPARTATE AMINOTRANSFERASE AND GLUTAMATE/ASPARTATE-PREPHENATE AMINOTRANSFERASE-RELATED"/>
    <property type="match status" value="1"/>
</dbReference>
<evidence type="ECO:0000259" key="6">
    <source>
        <dbReference type="Pfam" id="PF00155"/>
    </source>
</evidence>
<dbReference type="SUPFAM" id="SSF53383">
    <property type="entry name" value="PLP-dependent transferases"/>
    <property type="match status" value="1"/>
</dbReference>